<dbReference type="GO" id="GO:0030145">
    <property type="term" value="F:manganese ion binding"/>
    <property type="evidence" value="ECO:0007669"/>
    <property type="project" value="UniProtKB-UniRule"/>
</dbReference>
<proteinExistence type="inferred from homology"/>
<reference evidence="6 7" key="1">
    <citation type="submission" date="2018-07" db="EMBL/GenBank/DDBJ databases">
        <title>Genomic Encyclopedia of Type Strains, Phase III (KMG-III): the genomes of soil and plant-associated and newly described type strains.</title>
        <authorList>
            <person name="Whitman W."/>
        </authorList>
    </citation>
    <scope>NUCLEOTIDE SEQUENCE [LARGE SCALE GENOMIC DNA]</scope>
    <source>
        <strain evidence="6 7">CECT 7287</strain>
    </source>
</reference>
<evidence type="ECO:0000256" key="2">
    <source>
        <dbReference type="ARBA" id="ARBA00022801"/>
    </source>
</evidence>
<evidence type="ECO:0000313" key="6">
    <source>
        <dbReference type="EMBL" id="RED85033.1"/>
    </source>
</evidence>
<evidence type="ECO:0000256" key="1">
    <source>
        <dbReference type="ARBA" id="ARBA00005750"/>
    </source>
</evidence>
<dbReference type="GO" id="GO:0045227">
    <property type="term" value="P:capsule polysaccharide biosynthetic process"/>
    <property type="evidence" value="ECO:0007669"/>
    <property type="project" value="UniProtKB-UniPathway"/>
</dbReference>
<name>A0A3D9KFA8_9BACL</name>
<dbReference type="InterPro" id="IPR032466">
    <property type="entry name" value="Metal_Hydrolase"/>
</dbReference>
<dbReference type="Proteomes" id="UP000256977">
    <property type="component" value="Unassembled WGS sequence"/>
</dbReference>
<comment type="caution">
    <text evidence="6">The sequence shown here is derived from an EMBL/GenBank/DDBJ whole genome shotgun (WGS) entry which is preliminary data.</text>
</comment>
<dbReference type="RefSeq" id="WP_116060053.1">
    <property type="nucleotide sequence ID" value="NZ_QRDZ01000005.1"/>
</dbReference>
<dbReference type="SUPFAM" id="SSF51556">
    <property type="entry name" value="Metallo-dependent hydrolases"/>
    <property type="match status" value="1"/>
</dbReference>
<dbReference type="Pfam" id="PF19567">
    <property type="entry name" value="CpsB_CapC"/>
    <property type="match status" value="1"/>
</dbReference>
<organism evidence="6 7">
    <name type="scientific">Cohnella phaseoli</name>
    <dbReference type="NCBI Taxonomy" id="456490"/>
    <lineage>
        <taxon>Bacteria</taxon>
        <taxon>Bacillati</taxon>
        <taxon>Bacillota</taxon>
        <taxon>Bacilli</taxon>
        <taxon>Bacillales</taxon>
        <taxon>Paenibacillaceae</taxon>
        <taxon>Cohnella</taxon>
    </lineage>
</organism>
<evidence type="ECO:0000256" key="3">
    <source>
        <dbReference type="ARBA" id="ARBA00022912"/>
    </source>
</evidence>
<dbReference type="InterPro" id="IPR016667">
    <property type="entry name" value="Caps_polysacc_synth_CpsB/CapC"/>
</dbReference>
<dbReference type="EMBL" id="QRDZ01000005">
    <property type="protein sequence ID" value="RED85033.1"/>
    <property type="molecule type" value="Genomic_DNA"/>
</dbReference>
<dbReference type="EC" id="3.1.3.48" evidence="5"/>
<dbReference type="PIRSF" id="PIRSF016557">
    <property type="entry name" value="Caps_synth_CpsB"/>
    <property type="match status" value="1"/>
</dbReference>
<dbReference type="AlphaFoldDB" id="A0A3D9KFA8"/>
<evidence type="ECO:0000256" key="5">
    <source>
        <dbReference type="PIRNR" id="PIRNR016557"/>
    </source>
</evidence>
<keyword evidence="7" id="KW-1185">Reference proteome</keyword>
<sequence>MIDTHCHVLPMCDDGPAEWQTCIEMAEHAAAQGIRTIIATPHHRRAPYNNPPEKIRELVRRFNRMAEQEKLAVTVVEGQEFHWEGNAPWQRAVEGLQTLGSTGYALLEFPHRRTPASIKEDLATFRARGLRVVIAHPERHLPFIREPHKLYALLREGAYAQLTASSLTGHHGKAVQQVAWTMARNGWIHLLASDAHDLVYRPNRLGAAYALAAGELGDRLPELWQRNAERLIQDEELHREEFVTRRAGVRWWNIRLP</sequence>
<keyword evidence="2 5" id="KW-0378">Hydrolase</keyword>
<dbReference type="PANTHER" id="PTHR39181">
    <property type="entry name" value="TYROSINE-PROTEIN PHOSPHATASE YWQE"/>
    <property type="match status" value="1"/>
</dbReference>
<dbReference type="UniPathway" id="UPA00934"/>
<keyword evidence="3 5" id="KW-0904">Protein phosphatase</keyword>
<comment type="catalytic activity">
    <reaction evidence="4 5">
        <text>O-phospho-L-tyrosyl-[protein] + H2O = L-tyrosyl-[protein] + phosphate</text>
        <dbReference type="Rhea" id="RHEA:10684"/>
        <dbReference type="Rhea" id="RHEA-COMP:10136"/>
        <dbReference type="Rhea" id="RHEA-COMP:20101"/>
        <dbReference type="ChEBI" id="CHEBI:15377"/>
        <dbReference type="ChEBI" id="CHEBI:43474"/>
        <dbReference type="ChEBI" id="CHEBI:46858"/>
        <dbReference type="ChEBI" id="CHEBI:61978"/>
        <dbReference type="EC" id="3.1.3.48"/>
    </reaction>
</comment>
<protein>
    <recommendedName>
        <fullName evidence="5">Tyrosine-protein phosphatase</fullName>
        <ecNumber evidence="5">3.1.3.48</ecNumber>
    </recommendedName>
</protein>
<dbReference type="Gene3D" id="3.20.20.140">
    <property type="entry name" value="Metal-dependent hydrolases"/>
    <property type="match status" value="1"/>
</dbReference>
<accession>A0A3D9KFA8</accession>
<comment type="similarity">
    <text evidence="1 5">Belongs to the metallo-dependent hydrolases superfamily. CpsB/CapC family.</text>
</comment>
<gene>
    <name evidence="6" type="ORF">DFP98_10537</name>
</gene>
<dbReference type="OrthoDB" id="9788539at2"/>
<evidence type="ECO:0000256" key="4">
    <source>
        <dbReference type="ARBA" id="ARBA00051722"/>
    </source>
</evidence>
<evidence type="ECO:0000313" key="7">
    <source>
        <dbReference type="Proteomes" id="UP000256977"/>
    </source>
</evidence>
<dbReference type="PANTHER" id="PTHR39181:SF1">
    <property type="entry name" value="TYROSINE-PROTEIN PHOSPHATASE YWQE"/>
    <property type="match status" value="1"/>
</dbReference>
<dbReference type="GO" id="GO:0004725">
    <property type="term" value="F:protein tyrosine phosphatase activity"/>
    <property type="evidence" value="ECO:0007669"/>
    <property type="project" value="UniProtKB-UniRule"/>
</dbReference>